<sequence>MLRVLAICNVHKWRVHILLLEPGGSTWMWVAWILLICWCCMFL</sequence>
<organism evidence="1">
    <name type="scientific">Zea mays</name>
    <name type="common">Maize</name>
    <dbReference type="NCBI Taxonomy" id="4577"/>
    <lineage>
        <taxon>Eukaryota</taxon>
        <taxon>Viridiplantae</taxon>
        <taxon>Streptophyta</taxon>
        <taxon>Embryophyta</taxon>
        <taxon>Tracheophyta</taxon>
        <taxon>Spermatophyta</taxon>
        <taxon>Magnoliopsida</taxon>
        <taxon>Liliopsida</taxon>
        <taxon>Poales</taxon>
        <taxon>Poaceae</taxon>
        <taxon>PACMAD clade</taxon>
        <taxon>Panicoideae</taxon>
        <taxon>Andropogonodae</taxon>
        <taxon>Andropogoneae</taxon>
        <taxon>Tripsacinae</taxon>
        <taxon>Zea</taxon>
    </lineage>
</organism>
<reference evidence="1" key="1">
    <citation type="journal article" date="2009" name="PLoS Genet.">
        <title>Sequencing, mapping, and analysis of 27,455 maize full-length cDNAs.</title>
        <authorList>
            <person name="Soderlund C."/>
            <person name="Descour A."/>
            <person name="Kudrna D."/>
            <person name="Bomhoff M."/>
            <person name="Boyd L."/>
            <person name="Currie J."/>
            <person name="Angelova A."/>
            <person name="Collura K."/>
            <person name="Wissotski M."/>
            <person name="Ashley E."/>
            <person name="Morrow D."/>
            <person name="Fernandes J."/>
            <person name="Walbot V."/>
            <person name="Yu Y."/>
        </authorList>
    </citation>
    <scope>NUCLEOTIDE SEQUENCE</scope>
    <source>
        <strain evidence="1">B73</strain>
    </source>
</reference>
<evidence type="ECO:0000313" key="1">
    <source>
        <dbReference type="EMBL" id="ACR35301.1"/>
    </source>
</evidence>
<name>C4J2A1_MAIZE</name>
<dbReference type="EMBL" id="BT084948">
    <property type="protein sequence ID" value="ACR35301.1"/>
    <property type="molecule type" value="mRNA"/>
</dbReference>
<proteinExistence type="evidence at transcript level"/>
<protein>
    <submittedName>
        <fullName evidence="1">Uncharacterized protein</fullName>
    </submittedName>
</protein>
<accession>C4J2A1</accession>
<dbReference type="AlphaFoldDB" id="C4J2A1"/>